<accession>L0FUQ3</accession>
<evidence type="ECO:0000313" key="2">
    <source>
        <dbReference type="EMBL" id="AGA77012.1"/>
    </source>
</evidence>
<feature type="chain" id="PRO_5003941847" evidence="1">
    <location>
        <begin position="22"/>
        <end position="125"/>
    </location>
</feature>
<evidence type="ECO:0000313" key="3">
    <source>
        <dbReference type="Proteomes" id="UP000010796"/>
    </source>
</evidence>
<gene>
    <name evidence="2" type="ordered locus">Echvi_0736</name>
</gene>
<evidence type="ECO:0000256" key="1">
    <source>
        <dbReference type="SAM" id="SignalP"/>
    </source>
</evidence>
<dbReference type="EMBL" id="CP003346">
    <property type="protein sequence ID" value="AGA77012.1"/>
    <property type="molecule type" value="Genomic_DNA"/>
</dbReference>
<dbReference type="AlphaFoldDB" id="L0FUQ3"/>
<dbReference type="OrthoDB" id="838466at2"/>
<keyword evidence="1" id="KW-0732">Signal</keyword>
<reference evidence="3" key="1">
    <citation type="submission" date="2012-02" db="EMBL/GenBank/DDBJ databases">
        <title>The complete genome of Echinicola vietnamensis DSM 17526.</title>
        <authorList>
            <person name="Lucas S."/>
            <person name="Copeland A."/>
            <person name="Lapidus A."/>
            <person name="Glavina del Rio T."/>
            <person name="Dalin E."/>
            <person name="Tice H."/>
            <person name="Bruce D."/>
            <person name="Goodwin L."/>
            <person name="Pitluck S."/>
            <person name="Peters L."/>
            <person name="Ovchinnikova G."/>
            <person name="Teshima H."/>
            <person name="Kyrpides N."/>
            <person name="Mavromatis K."/>
            <person name="Ivanova N."/>
            <person name="Brettin T."/>
            <person name="Detter J.C."/>
            <person name="Han C."/>
            <person name="Larimer F."/>
            <person name="Land M."/>
            <person name="Hauser L."/>
            <person name="Markowitz V."/>
            <person name="Cheng J.-F."/>
            <person name="Hugenholtz P."/>
            <person name="Woyke T."/>
            <person name="Wu D."/>
            <person name="Brambilla E."/>
            <person name="Klenk H.-P."/>
            <person name="Eisen J.A."/>
        </authorList>
    </citation>
    <scope>NUCLEOTIDE SEQUENCE [LARGE SCALE GENOMIC DNA]</scope>
    <source>
        <strain evidence="3">DSM 17526 / LMG 23754 / KMM 6221</strain>
    </source>
</reference>
<feature type="signal peptide" evidence="1">
    <location>
        <begin position="1"/>
        <end position="21"/>
    </location>
</feature>
<dbReference type="RefSeq" id="WP_015264578.1">
    <property type="nucleotide sequence ID" value="NC_019904.1"/>
</dbReference>
<sequence>MKATCKLIVFLLFLAGGNLYAQDQSTFENVFAAPFDLEVKPLNTDSLKVAAVKGLGFGDILFAAKQYEMDDHADVVDHNFPIHPLPSNQDYKLKRKALPEDYPARMPILKFKKPAAVLEVNPQPE</sequence>
<name>L0FUQ3_ECHVK</name>
<dbReference type="HOGENOM" id="CLU_1989109_0_0_10"/>
<keyword evidence="3" id="KW-1185">Reference proteome</keyword>
<organism evidence="2 3">
    <name type="scientific">Echinicola vietnamensis (strain DSM 17526 / LMG 23754 / KMM 6221)</name>
    <dbReference type="NCBI Taxonomy" id="926556"/>
    <lineage>
        <taxon>Bacteria</taxon>
        <taxon>Pseudomonadati</taxon>
        <taxon>Bacteroidota</taxon>
        <taxon>Cytophagia</taxon>
        <taxon>Cytophagales</taxon>
        <taxon>Cyclobacteriaceae</taxon>
        <taxon>Echinicola</taxon>
    </lineage>
</organism>
<dbReference type="KEGG" id="evi:Echvi_0736"/>
<proteinExistence type="predicted"/>
<protein>
    <submittedName>
        <fullName evidence="2">Uncharacterized protein</fullName>
    </submittedName>
</protein>
<dbReference type="Proteomes" id="UP000010796">
    <property type="component" value="Chromosome"/>
</dbReference>